<dbReference type="RefSeq" id="WP_194504934.1">
    <property type="nucleotide sequence ID" value="NZ_JADIVZ010000014.1"/>
</dbReference>
<sequence length="149" mass="15890">MTTADDDLVTQHSRRRLPVLALVLLAALVNLPLVTTVREDRRLDDDATSVSAPARIVGEPAARHVVVSLPDAVDGPGPEQAVTLTADAARAVQRTGEVRVSYLADDPSVYRVEGTSSPLLVIGLVGDGVLVLLVALFWVAVRRRRPVDA</sequence>
<feature type="transmembrane region" description="Helical" evidence="1">
    <location>
        <begin position="119"/>
        <end position="141"/>
    </location>
</feature>
<reference evidence="2" key="1">
    <citation type="submission" date="2020-11" db="EMBL/GenBank/DDBJ databases">
        <title>Nocardioides sp. CBS4Y-1, whole genome shotgun sequence.</title>
        <authorList>
            <person name="Tuo L."/>
        </authorList>
    </citation>
    <scope>NUCLEOTIDE SEQUENCE</scope>
    <source>
        <strain evidence="2">CBS4Y-1</strain>
    </source>
</reference>
<comment type="caution">
    <text evidence="2">The sequence shown here is derived from an EMBL/GenBank/DDBJ whole genome shotgun (WGS) entry which is preliminary data.</text>
</comment>
<protein>
    <submittedName>
        <fullName evidence="2">Uncharacterized protein</fullName>
    </submittedName>
</protein>
<dbReference type="AlphaFoldDB" id="A0A930UZB1"/>
<keyword evidence="1" id="KW-1133">Transmembrane helix</keyword>
<accession>A0A930UZB1</accession>
<evidence type="ECO:0000313" key="3">
    <source>
        <dbReference type="Proteomes" id="UP000656804"/>
    </source>
</evidence>
<evidence type="ECO:0000313" key="2">
    <source>
        <dbReference type="EMBL" id="MBF4163668.1"/>
    </source>
</evidence>
<dbReference type="Proteomes" id="UP000656804">
    <property type="component" value="Unassembled WGS sequence"/>
</dbReference>
<keyword evidence="1" id="KW-0472">Membrane</keyword>
<dbReference type="EMBL" id="JADIVZ010000014">
    <property type="protein sequence ID" value="MBF4163668.1"/>
    <property type="molecule type" value="Genomic_DNA"/>
</dbReference>
<evidence type="ECO:0000256" key="1">
    <source>
        <dbReference type="SAM" id="Phobius"/>
    </source>
</evidence>
<feature type="transmembrane region" description="Helical" evidence="1">
    <location>
        <begin position="17"/>
        <end position="35"/>
    </location>
</feature>
<organism evidence="2 3">
    <name type="scientific">Nocardioides acrostichi</name>
    <dbReference type="NCBI Taxonomy" id="2784339"/>
    <lineage>
        <taxon>Bacteria</taxon>
        <taxon>Bacillati</taxon>
        <taxon>Actinomycetota</taxon>
        <taxon>Actinomycetes</taxon>
        <taxon>Propionibacteriales</taxon>
        <taxon>Nocardioidaceae</taxon>
        <taxon>Nocardioides</taxon>
    </lineage>
</organism>
<keyword evidence="3" id="KW-1185">Reference proteome</keyword>
<proteinExistence type="predicted"/>
<gene>
    <name evidence="2" type="ORF">ISG29_18470</name>
</gene>
<name>A0A930UZB1_9ACTN</name>
<keyword evidence="1" id="KW-0812">Transmembrane</keyword>